<feature type="transmembrane region" description="Helical" evidence="1">
    <location>
        <begin position="57"/>
        <end position="76"/>
    </location>
</feature>
<evidence type="ECO:0000313" key="2">
    <source>
        <dbReference type="EMBL" id="UWU17359.1"/>
    </source>
</evidence>
<dbReference type="EMBL" id="CP104144">
    <property type="protein sequence ID" value="UWU17359.1"/>
    <property type="molecule type" value="Genomic_DNA"/>
</dbReference>
<evidence type="ECO:0000256" key="1">
    <source>
        <dbReference type="SAM" id="Phobius"/>
    </source>
</evidence>
<dbReference type="Proteomes" id="UP001060123">
    <property type="component" value="Plasmid pWSM1592_1"/>
</dbReference>
<keyword evidence="1" id="KW-0472">Membrane</keyword>
<evidence type="ECO:0000313" key="3">
    <source>
        <dbReference type="Proteomes" id="UP001060123"/>
    </source>
</evidence>
<keyword evidence="3" id="KW-1185">Reference proteome</keyword>
<proteinExistence type="predicted"/>
<keyword evidence="2" id="KW-0614">Plasmid</keyword>
<protein>
    <submittedName>
        <fullName evidence="2">Uncharacterized protein</fullName>
    </submittedName>
</protein>
<sequence>MYGGVLAIAVIGAASGRFQSAGMTRALSATALAQVLVGIIALAAEFGSTAPSFPEAIVLSTGFFVALWLLSAYLFLKAERG</sequence>
<geneLocation type="plasmid" evidence="2 3">
    <name>pWSM1592_1</name>
</geneLocation>
<name>A0ABY5XRV6_RHISU</name>
<dbReference type="RefSeq" id="WP_167333885.1">
    <property type="nucleotide sequence ID" value="NZ_CP104144.1"/>
</dbReference>
<reference evidence="2" key="1">
    <citation type="submission" date="2022-09" db="EMBL/GenBank/DDBJ databases">
        <title>Australian commercial rhizobial inoculants.</title>
        <authorList>
            <person name="Kohlmeier M.G."/>
            <person name="O'Hara G.W."/>
            <person name="Colombi E."/>
            <person name="Ramsay J.P."/>
            <person name="Terpolilli J."/>
        </authorList>
    </citation>
    <scope>NUCLEOTIDE SEQUENCE</scope>
    <source>
        <strain evidence="2">WSM1592</strain>
        <plasmid evidence="2">pWSM1592_1</plasmid>
    </source>
</reference>
<keyword evidence="1" id="KW-1133">Transmembrane helix</keyword>
<accession>A0ABY5XRV6</accession>
<keyword evidence="1" id="KW-0812">Transmembrane</keyword>
<gene>
    <name evidence="2" type="ORF">N2599_31920</name>
</gene>
<organism evidence="2 3">
    <name type="scientific">Rhizobium sullae</name>
    <name type="common">Rhizobium hedysari</name>
    <dbReference type="NCBI Taxonomy" id="50338"/>
    <lineage>
        <taxon>Bacteria</taxon>
        <taxon>Pseudomonadati</taxon>
        <taxon>Pseudomonadota</taxon>
        <taxon>Alphaproteobacteria</taxon>
        <taxon>Hyphomicrobiales</taxon>
        <taxon>Rhizobiaceae</taxon>
        <taxon>Rhizobium/Agrobacterium group</taxon>
        <taxon>Rhizobium</taxon>
    </lineage>
</organism>